<keyword evidence="2" id="KW-1185">Reference proteome</keyword>
<evidence type="ECO:0000313" key="1">
    <source>
        <dbReference type="EMBL" id="GAB0134211.1"/>
    </source>
</evidence>
<gene>
    <name evidence="1" type="primary">g2592</name>
    <name evidence="1" type="ORF">EsDP_00002592</name>
</gene>
<accession>A0ABQ0CL99</accession>
<sequence length="344" mass="38091">MSITALEAFGVFTGILGIFSFSQKEFYESTQRGVGFRFAVGLDGSGPRGKGLTNAGGDLPDIRVFNEHGSFLGINAEKQRCASGETDCDVFVAGVHDQPTYTLFTANDDAICLAYVTVTFPEGTKSAWTGNWAKQCGAPWYYSDIFVPNDKGYKKILCAWLDANGDQPTTGLQVYWPAYSKVFKENGGKANYYCTHPSVLTFHRDHDPNYIKFHPRKRNMFASNPLVETRHFETSAKDITPRGSSLHERMAKDTRLVKSKASSHLASDLCNSPSSVGPSFVSYHERKFCHMADKKLYSFCASTKSGDCWDDEKHEIVRKAAGGPVKRAANPAVAFTEVLHWGQE</sequence>
<reference evidence="2" key="1">
    <citation type="submission" date="2024-06" db="EMBL/GenBank/DDBJ databases">
        <title>Draft Genome Sequences of Epichloe bromicola Strains Isolated from Elymus ciliaris.</title>
        <authorList>
            <consortium name="Epichloe bromicola genome sequencing consortium"/>
            <person name="Miura A."/>
            <person name="Imano S."/>
            <person name="Ashida A."/>
            <person name="Sato I."/>
            <person name="Chiba S."/>
            <person name="Tanaka A."/>
            <person name="Camagna M."/>
            <person name="Takemoto D."/>
        </authorList>
    </citation>
    <scope>NUCLEOTIDE SEQUENCE [LARGE SCALE GENOMIC DNA]</scope>
    <source>
        <strain evidence="2">DP</strain>
    </source>
</reference>
<proteinExistence type="predicted"/>
<comment type="caution">
    <text evidence="1">The sequence shown here is derived from an EMBL/GenBank/DDBJ whole genome shotgun (WGS) entry which is preliminary data.</text>
</comment>
<name>A0ABQ0CL99_9HYPO</name>
<dbReference type="Proteomes" id="UP001562357">
    <property type="component" value="Unassembled WGS sequence"/>
</dbReference>
<organism evidence="1 2">
    <name type="scientific">Epichloe bromicola</name>
    <dbReference type="NCBI Taxonomy" id="79588"/>
    <lineage>
        <taxon>Eukaryota</taxon>
        <taxon>Fungi</taxon>
        <taxon>Dikarya</taxon>
        <taxon>Ascomycota</taxon>
        <taxon>Pezizomycotina</taxon>
        <taxon>Sordariomycetes</taxon>
        <taxon>Hypocreomycetidae</taxon>
        <taxon>Hypocreales</taxon>
        <taxon>Clavicipitaceae</taxon>
        <taxon>Epichloe</taxon>
    </lineage>
</organism>
<protein>
    <submittedName>
        <fullName evidence="1">Uncharacterized protein</fullName>
    </submittedName>
</protein>
<dbReference type="EMBL" id="BAAFGZ010000071">
    <property type="protein sequence ID" value="GAB0134211.1"/>
    <property type="molecule type" value="Genomic_DNA"/>
</dbReference>
<evidence type="ECO:0000313" key="2">
    <source>
        <dbReference type="Proteomes" id="UP001562357"/>
    </source>
</evidence>